<evidence type="ECO:0000256" key="2">
    <source>
        <dbReference type="ARBA" id="ARBA00006679"/>
    </source>
</evidence>
<evidence type="ECO:0000256" key="1">
    <source>
        <dbReference type="ARBA" id="ARBA00004651"/>
    </source>
</evidence>
<keyword evidence="3" id="KW-1003">Cell membrane</keyword>
<feature type="transmembrane region" description="Helical" evidence="7">
    <location>
        <begin position="83"/>
        <end position="104"/>
    </location>
</feature>
<feature type="transmembrane region" description="Helical" evidence="7">
    <location>
        <begin position="23"/>
        <end position="42"/>
    </location>
</feature>
<feature type="transmembrane region" description="Helical" evidence="7">
    <location>
        <begin position="116"/>
        <end position="135"/>
    </location>
</feature>
<dbReference type="EMBL" id="QRBF01000001">
    <property type="protein sequence ID" value="RDS86076.1"/>
    <property type="molecule type" value="Genomic_DNA"/>
</dbReference>
<dbReference type="PANTHER" id="PTHR33452">
    <property type="entry name" value="OXIDOREDUCTASE CATD-RELATED"/>
    <property type="match status" value="1"/>
</dbReference>
<dbReference type="InterPro" id="IPR051907">
    <property type="entry name" value="DoxX-like_oxidoreductase"/>
</dbReference>
<keyword evidence="9" id="KW-1185">Reference proteome</keyword>
<keyword evidence="6 7" id="KW-0472">Membrane</keyword>
<reference evidence="8 9" key="1">
    <citation type="submission" date="2018-07" db="EMBL/GenBank/DDBJ databases">
        <title>Dyella monticola sp. nov. and Dyella psychrodurans sp. nov. isolated from monsoon evergreen broad-leaved forest soil of Dinghu Mountain, China.</title>
        <authorList>
            <person name="Gao Z."/>
            <person name="Qiu L."/>
        </authorList>
    </citation>
    <scope>NUCLEOTIDE SEQUENCE [LARGE SCALE GENOMIC DNA]</scope>
    <source>
        <strain evidence="8 9">4MSK11</strain>
    </source>
</reference>
<dbReference type="RefSeq" id="WP_115476327.1">
    <property type="nucleotide sequence ID" value="NZ_QRBF01000001.1"/>
</dbReference>
<evidence type="ECO:0000256" key="4">
    <source>
        <dbReference type="ARBA" id="ARBA00022692"/>
    </source>
</evidence>
<sequence length="141" mass="14761">MSTHTQTLVATGESASLRNTGELLGRVMLAVLFLMSGLGKVAAYTATAGYMHSVGVPGVLLPLVILTEVGGALAVIAGWKTRIVSLALAGFTLLTAFLFHTQFADQVQMIMFMKNISIAGAFLMLASHGAGRYSLDGRGTE</sequence>
<dbReference type="Proteomes" id="UP000255334">
    <property type="component" value="Unassembled WGS sequence"/>
</dbReference>
<organism evidence="8 9">
    <name type="scientific">Dyella psychrodurans</name>
    <dbReference type="NCBI Taxonomy" id="1927960"/>
    <lineage>
        <taxon>Bacteria</taxon>
        <taxon>Pseudomonadati</taxon>
        <taxon>Pseudomonadota</taxon>
        <taxon>Gammaproteobacteria</taxon>
        <taxon>Lysobacterales</taxon>
        <taxon>Rhodanobacteraceae</taxon>
        <taxon>Dyella</taxon>
    </lineage>
</organism>
<dbReference type="GO" id="GO:0005886">
    <property type="term" value="C:plasma membrane"/>
    <property type="evidence" value="ECO:0007669"/>
    <property type="project" value="UniProtKB-SubCell"/>
</dbReference>
<dbReference type="AlphaFoldDB" id="A0A370XCF3"/>
<evidence type="ECO:0000256" key="5">
    <source>
        <dbReference type="ARBA" id="ARBA00022989"/>
    </source>
</evidence>
<gene>
    <name evidence="8" type="ORF">DWU99_02040</name>
</gene>
<comment type="subcellular location">
    <subcellularLocation>
        <location evidence="1">Cell membrane</location>
        <topology evidence="1">Multi-pass membrane protein</topology>
    </subcellularLocation>
</comment>
<evidence type="ECO:0000256" key="7">
    <source>
        <dbReference type="SAM" id="Phobius"/>
    </source>
</evidence>
<evidence type="ECO:0000313" key="9">
    <source>
        <dbReference type="Proteomes" id="UP000255334"/>
    </source>
</evidence>
<evidence type="ECO:0000256" key="6">
    <source>
        <dbReference type="ARBA" id="ARBA00023136"/>
    </source>
</evidence>
<dbReference type="InterPro" id="IPR032808">
    <property type="entry name" value="DoxX"/>
</dbReference>
<dbReference type="PANTHER" id="PTHR33452:SF1">
    <property type="entry name" value="INNER MEMBRANE PROTEIN YPHA-RELATED"/>
    <property type="match status" value="1"/>
</dbReference>
<comment type="caution">
    <text evidence="8">The sequence shown here is derived from an EMBL/GenBank/DDBJ whole genome shotgun (WGS) entry which is preliminary data.</text>
</comment>
<keyword evidence="4 7" id="KW-0812">Transmembrane</keyword>
<feature type="transmembrane region" description="Helical" evidence="7">
    <location>
        <begin position="54"/>
        <end position="77"/>
    </location>
</feature>
<dbReference type="Pfam" id="PF07681">
    <property type="entry name" value="DoxX"/>
    <property type="match status" value="1"/>
</dbReference>
<evidence type="ECO:0000256" key="3">
    <source>
        <dbReference type="ARBA" id="ARBA00022475"/>
    </source>
</evidence>
<evidence type="ECO:0000313" key="8">
    <source>
        <dbReference type="EMBL" id="RDS86076.1"/>
    </source>
</evidence>
<proteinExistence type="inferred from homology"/>
<dbReference type="OrthoDB" id="9792760at2"/>
<keyword evidence="5 7" id="KW-1133">Transmembrane helix</keyword>
<comment type="similarity">
    <text evidence="2">Belongs to the DoxX family.</text>
</comment>
<accession>A0A370XCF3</accession>
<name>A0A370XCF3_9GAMM</name>
<protein>
    <submittedName>
        <fullName evidence="8">DoxX family protein</fullName>
    </submittedName>
</protein>